<feature type="compositionally biased region" description="Low complexity" evidence="1">
    <location>
        <begin position="411"/>
        <end position="421"/>
    </location>
</feature>
<accession>A0A4Y7QDS3</accession>
<feature type="compositionally biased region" description="Polar residues" evidence="1">
    <location>
        <begin position="40"/>
        <end position="55"/>
    </location>
</feature>
<evidence type="ECO:0000313" key="2">
    <source>
        <dbReference type="EMBL" id="TDL25843.1"/>
    </source>
</evidence>
<feature type="compositionally biased region" description="Polar residues" evidence="1">
    <location>
        <begin position="12"/>
        <end position="26"/>
    </location>
</feature>
<proteinExistence type="predicted"/>
<feature type="region of interest" description="Disordered" evidence="1">
    <location>
        <begin position="168"/>
        <end position="232"/>
    </location>
</feature>
<feature type="compositionally biased region" description="Polar residues" evidence="1">
    <location>
        <begin position="295"/>
        <end position="317"/>
    </location>
</feature>
<keyword evidence="3" id="KW-1185">Reference proteome</keyword>
<feature type="compositionally biased region" description="Basic residues" evidence="1">
    <location>
        <begin position="91"/>
        <end position="105"/>
    </location>
</feature>
<feature type="region of interest" description="Disordered" evidence="1">
    <location>
        <begin position="254"/>
        <end position="351"/>
    </location>
</feature>
<feature type="region of interest" description="Disordered" evidence="1">
    <location>
        <begin position="398"/>
        <end position="427"/>
    </location>
</feature>
<dbReference type="AlphaFoldDB" id="A0A4Y7QDS3"/>
<feature type="compositionally biased region" description="Polar residues" evidence="1">
    <location>
        <begin position="177"/>
        <end position="214"/>
    </location>
</feature>
<feature type="compositionally biased region" description="Polar residues" evidence="1">
    <location>
        <begin position="467"/>
        <end position="476"/>
    </location>
</feature>
<feature type="compositionally biased region" description="Basic residues" evidence="1">
    <location>
        <begin position="321"/>
        <end position="330"/>
    </location>
</feature>
<sequence length="637" mass="71121">MSARQRFVAQPKSPSRDTSNAENANLSPKPATSRIHPPSATFTNSSNSPRPTDPTNKTKKPETSDAANSNTGNMASGIDKPLNLSSLSRSSKQKQSRNTQPKKRPASTLIEKIKNTADSAGTLIRSPGVKSPVMSPTARSSNRHSLAMSTPSSNSSYVLINNDGPQIPCLSFRSPPKISSRNSHSSPINTHIPTESHPSAPQHALTSEADQSNLPDARTPVPPSFTPSTVQELMSPTPIQLSRQPQFLNSMRASPFQHQQQQPFQSTDEPKESDQPHILRNGSENNPPGYDFAGQGSSASKEQLPRNVNNGEGQEQANFRPLRRANKRIWKPSAEEHDEEGFEYAPAPSKRYKVNEGDGDTYPTHTHHENVGLVPEPGLLDGQQPFLNAYTRVGHATPHHNTHQQYRDQQQHQQMYHTTPQDASHYVHPQQQLQLHEYGLHPAPVQTQNNNIIAPSRSRSRSLSVSHTQPITNQPQHAHGNGNPYDRHPTPGPRSELSQSPVVSPTSAHAQQGRMLRAHNRRELEEQNALYRLLGVEMDSYIESHADAYEAAKRRWTECSIDEWTRGAEEMSKNFNKMLDFVKGHMTYASHSPVIPIFLKTHKLNIYRIILLGQKWRSSPPYMSKSRNTRRYSRNAT</sequence>
<reference evidence="2 3" key="1">
    <citation type="submission" date="2018-06" db="EMBL/GenBank/DDBJ databases">
        <title>A transcriptomic atlas of mushroom development highlights an independent origin of complex multicellularity.</title>
        <authorList>
            <consortium name="DOE Joint Genome Institute"/>
            <person name="Krizsan K."/>
            <person name="Almasi E."/>
            <person name="Merenyi Z."/>
            <person name="Sahu N."/>
            <person name="Viragh M."/>
            <person name="Koszo T."/>
            <person name="Mondo S."/>
            <person name="Kiss B."/>
            <person name="Balint B."/>
            <person name="Kues U."/>
            <person name="Barry K."/>
            <person name="Hegedus J.C."/>
            <person name="Henrissat B."/>
            <person name="Johnson J."/>
            <person name="Lipzen A."/>
            <person name="Ohm R."/>
            <person name="Nagy I."/>
            <person name="Pangilinan J."/>
            <person name="Yan J."/>
            <person name="Xiong Y."/>
            <person name="Grigoriev I.V."/>
            <person name="Hibbett D.S."/>
            <person name="Nagy L.G."/>
        </authorList>
    </citation>
    <scope>NUCLEOTIDE SEQUENCE [LARGE SCALE GENOMIC DNA]</scope>
    <source>
        <strain evidence="2 3">SZMC22713</strain>
    </source>
</reference>
<feature type="compositionally biased region" description="Polar residues" evidence="1">
    <location>
        <begin position="65"/>
        <end position="74"/>
    </location>
</feature>
<feature type="compositionally biased region" description="Polar residues" evidence="1">
    <location>
        <begin position="496"/>
        <end position="510"/>
    </location>
</feature>
<dbReference type="OrthoDB" id="3261714at2759"/>
<feature type="compositionally biased region" description="Polar residues" evidence="1">
    <location>
        <begin position="137"/>
        <end position="153"/>
    </location>
</feature>
<dbReference type="Proteomes" id="UP000294933">
    <property type="component" value="Unassembled WGS sequence"/>
</dbReference>
<protein>
    <submittedName>
        <fullName evidence="2">Uncharacterized protein</fullName>
    </submittedName>
</protein>
<feature type="compositionally biased region" description="Basic and acidic residues" evidence="1">
    <location>
        <begin position="268"/>
        <end position="277"/>
    </location>
</feature>
<evidence type="ECO:0000313" key="3">
    <source>
        <dbReference type="Proteomes" id="UP000294933"/>
    </source>
</evidence>
<dbReference type="EMBL" id="ML170163">
    <property type="protein sequence ID" value="TDL25843.1"/>
    <property type="molecule type" value="Genomic_DNA"/>
</dbReference>
<dbReference type="VEuPathDB" id="FungiDB:BD410DRAFT_609700"/>
<feature type="region of interest" description="Disordered" evidence="1">
    <location>
        <begin position="1"/>
        <end position="153"/>
    </location>
</feature>
<feature type="region of interest" description="Disordered" evidence="1">
    <location>
        <begin position="456"/>
        <end position="521"/>
    </location>
</feature>
<name>A0A4Y7QDS3_9AGAM</name>
<gene>
    <name evidence="2" type="ORF">BD410DRAFT_609700</name>
</gene>
<evidence type="ECO:0000256" key="1">
    <source>
        <dbReference type="SAM" id="MobiDB-lite"/>
    </source>
</evidence>
<feature type="compositionally biased region" description="Low complexity" evidence="1">
    <location>
        <begin position="255"/>
        <end position="265"/>
    </location>
</feature>
<organism evidence="2 3">
    <name type="scientific">Rickenella mellea</name>
    <dbReference type="NCBI Taxonomy" id="50990"/>
    <lineage>
        <taxon>Eukaryota</taxon>
        <taxon>Fungi</taxon>
        <taxon>Dikarya</taxon>
        <taxon>Basidiomycota</taxon>
        <taxon>Agaricomycotina</taxon>
        <taxon>Agaricomycetes</taxon>
        <taxon>Hymenochaetales</taxon>
        <taxon>Rickenellaceae</taxon>
        <taxon>Rickenella</taxon>
    </lineage>
</organism>